<evidence type="ECO:0000256" key="4">
    <source>
        <dbReference type="ARBA" id="ARBA00023002"/>
    </source>
</evidence>
<proteinExistence type="inferred from homology"/>
<sequence length="218" mass="24832">MERLTDEATGLLGAGTETASWALSVMTFHLLTKPDHLTHLRDELNTILPSDGTLPAWTNLERLPYLWAVVHEGLRLSYGVSIRMARIVPDEDLVYRGENGEYAIPRGFAVGMSPVITHHNEDIFPDSHEFRPERWLDDQMERNLELERCLLSFSKDSRACIGVNLALCEIYLVLTTLVIRVFPHMRLYETTERDAKYDHDLFSPVPWSGSLGVRAVIV</sequence>
<dbReference type="Proteomes" id="UP000247233">
    <property type="component" value="Unassembled WGS sequence"/>
</dbReference>
<dbReference type="PANTHER" id="PTHR24305:SF147">
    <property type="entry name" value="P450, PUTATIVE (EUROFUNG)-RELATED"/>
    <property type="match status" value="1"/>
</dbReference>
<comment type="caution">
    <text evidence="9">The sequence shown here is derived from an EMBL/GenBank/DDBJ whole genome shotgun (WGS) entry which is preliminary data.</text>
</comment>
<dbReference type="CDD" id="cd11062">
    <property type="entry name" value="CYP58-like"/>
    <property type="match status" value="1"/>
</dbReference>
<comment type="similarity">
    <text evidence="2 8">Belongs to the cytochrome P450 family.</text>
</comment>
<keyword evidence="4 8" id="KW-0560">Oxidoreductase</keyword>
<dbReference type="GeneID" id="37069817"/>
<gene>
    <name evidence="9" type="ORF">BO70DRAFT_423048</name>
</gene>
<dbReference type="GO" id="GO:0016705">
    <property type="term" value="F:oxidoreductase activity, acting on paired donors, with incorporation or reduction of molecular oxygen"/>
    <property type="evidence" value="ECO:0007669"/>
    <property type="project" value="InterPro"/>
</dbReference>
<dbReference type="EMBL" id="MSFL01000008">
    <property type="protein sequence ID" value="PWY85933.1"/>
    <property type="molecule type" value="Genomic_DNA"/>
</dbReference>
<protein>
    <submittedName>
        <fullName evidence="9">Cytochrome P450</fullName>
    </submittedName>
</protein>
<dbReference type="PANTHER" id="PTHR24305">
    <property type="entry name" value="CYTOCHROME P450"/>
    <property type="match status" value="1"/>
</dbReference>
<dbReference type="PRINTS" id="PR00385">
    <property type="entry name" value="P450"/>
</dbReference>
<dbReference type="InterPro" id="IPR036396">
    <property type="entry name" value="Cyt_P450_sf"/>
</dbReference>
<accession>A0A317WHS3</accession>
<dbReference type="GO" id="GO:0004497">
    <property type="term" value="F:monooxygenase activity"/>
    <property type="evidence" value="ECO:0007669"/>
    <property type="project" value="UniProtKB-KW"/>
</dbReference>
<feature type="binding site" description="axial binding residue" evidence="7">
    <location>
        <position position="160"/>
    </location>
    <ligand>
        <name>heme</name>
        <dbReference type="ChEBI" id="CHEBI:30413"/>
    </ligand>
    <ligandPart>
        <name>Fe</name>
        <dbReference type="ChEBI" id="CHEBI:18248"/>
    </ligandPart>
</feature>
<comment type="cofactor">
    <cofactor evidence="1 7">
        <name>heme</name>
        <dbReference type="ChEBI" id="CHEBI:30413"/>
    </cofactor>
</comment>
<dbReference type="SUPFAM" id="SSF48264">
    <property type="entry name" value="Cytochrome P450"/>
    <property type="match status" value="1"/>
</dbReference>
<dbReference type="PRINTS" id="PR00463">
    <property type="entry name" value="EP450I"/>
</dbReference>
<dbReference type="InterPro" id="IPR017972">
    <property type="entry name" value="Cyt_P450_CS"/>
</dbReference>
<dbReference type="OrthoDB" id="3945418at2759"/>
<dbReference type="STRING" id="1448321.A0A317WHS3"/>
<keyword evidence="3 7" id="KW-0479">Metal-binding</keyword>
<dbReference type="PROSITE" id="PS00086">
    <property type="entry name" value="CYTOCHROME_P450"/>
    <property type="match status" value="1"/>
</dbReference>
<evidence type="ECO:0000313" key="9">
    <source>
        <dbReference type="EMBL" id="PWY85933.1"/>
    </source>
</evidence>
<dbReference type="InterPro" id="IPR001128">
    <property type="entry name" value="Cyt_P450"/>
</dbReference>
<evidence type="ECO:0000256" key="8">
    <source>
        <dbReference type="RuleBase" id="RU000461"/>
    </source>
</evidence>
<keyword evidence="5 7" id="KW-0408">Iron</keyword>
<evidence type="ECO:0000256" key="2">
    <source>
        <dbReference type="ARBA" id="ARBA00010617"/>
    </source>
</evidence>
<evidence type="ECO:0000256" key="6">
    <source>
        <dbReference type="ARBA" id="ARBA00023033"/>
    </source>
</evidence>
<dbReference type="GO" id="GO:0005506">
    <property type="term" value="F:iron ion binding"/>
    <property type="evidence" value="ECO:0007669"/>
    <property type="project" value="InterPro"/>
</dbReference>
<dbReference type="AlphaFoldDB" id="A0A317WHS3"/>
<reference evidence="9 10" key="1">
    <citation type="submission" date="2016-12" db="EMBL/GenBank/DDBJ databases">
        <title>The genomes of Aspergillus section Nigri reveals drivers in fungal speciation.</title>
        <authorList>
            <consortium name="DOE Joint Genome Institute"/>
            <person name="Vesth T.C."/>
            <person name="Nybo J."/>
            <person name="Theobald S."/>
            <person name="Brandl J."/>
            <person name="Frisvad J.C."/>
            <person name="Nielsen K.F."/>
            <person name="Lyhne E.K."/>
            <person name="Kogle M.E."/>
            <person name="Kuo A."/>
            <person name="Riley R."/>
            <person name="Clum A."/>
            <person name="Nolan M."/>
            <person name="Lipzen A."/>
            <person name="Salamov A."/>
            <person name="Henrissat B."/>
            <person name="Wiebenga A."/>
            <person name="De Vries R.P."/>
            <person name="Grigoriev I.V."/>
            <person name="Mortensen U.H."/>
            <person name="Andersen M.R."/>
            <person name="Baker S.E."/>
        </authorList>
    </citation>
    <scope>NUCLEOTIDE SEQUENCE [LARGE SCALE GENOMIC DNA]</scope>
    <source>
        <strain evidence="9 10">CBS 117.55</strain>
    </source>
</reference>
<evidence type="ECO:0000256" key="1">
    <source>
        <dbReference type="ARBA" id="ARBA00001971"/>
    </source>
</evidence>
<dbReference type="GO" id="GO:0020037">
    <property type="term" value="F:heme binding"/>
    <property type="evidence" value="ECO:0007669"/>
    <property type="project" value="InterPro"/>
</dbReference>
<dbReference type="RefSeq" id="XP_025400485.1">
    <property type="nucleotide sequence ID" value="XM_025547580.1"/>
</dbReference>
<evidence type="ECO:0000256" key="7">
    <source>
        <dbReference type="PIRSR" id="PIRSR602401-1"/>
    </source>
</evidence>
<evidence type="ECO:0000256" key="5">
    <source>
        <dbReference type="ARBA" id="ARBA00023004"/>
    </source>
</evidence>
<dbReference type="Gene3D" id="1.10.630.10">
    <property type="entry name" value="Cytochrome P450"/>
    <property type="match status" value="1"/>
</dbReference>
<organism evidence="9 10">
    <name type="scientific">Aspergillus heteromorphus CBS 117.55</name>
    <dbReference type="NCBI Taxonomy" id="1448321"/>
    <lineage>
        <taxon>Eukaryota</taxon>
        <taxon>Fungi</taxon>
        <taxon>Dikarya</taxon>
        <taxon>Ascomycota</taxon>
        <taxon>Pezizomycotina</taxon>
        <taxon>Eurotiomycetes</taxon>
        <taxon>Eurotiomycetidae</taxon>
        <taxon>Eurotiales</taxon>
        <taxon>Aspergillaceae</taxon>
        <taxon>Aspergillus</taxon>
        <taxon>Aspergillus subgen. Circumdati</taxon>
    </lineage>
</organism>
<name>A0A317WHS3_9EURO</name>
<dbReference type="InterPro" id="IPR002401">
    <property type="entry name" value="Cyt_P450_E_grp-I"/>
</dbReference>
<evidence type="ECO:0000313" key="10">
    <source>
        <dbReference type="Proteomes" id="UP000247233"/>
    </source>
</evidence>
<dbReference type="VEuPathDB" id="FungiDB:BO70DRAFT_423048"/>
<dbReference type="Pfam" id="PF00067">
    <property type="entry name" value="p450"/>
    <property type="match status" value="1"/>
</dbReference>
<evidence type="ECO:0000256" key="3">
    <source>
        <dbReference type="ARBA" id="ARBA00022723"/>
    </source>
</evidence>
<keyword evidence="10" id="KW-1185">Reference proteome</keyword>
<keyword evidence="6 8" id="KW-0503">Monooxygenase</keyword>
<keyword evidence="7 8" id="KW-0349">Heme</keyword>
<dbReference type="InterPro" id="IPR050121">
    <property type="entry name" value="Cytochrome_P450_monoxygenase"/>
</dbReference>